<feature type="region of interest" description="Disordered" evidence="1">
    <location>
        <begin position="1"/>
        <end position="29"/>
    </location>
</feature>
<name>A0AAN8SF06_POLSC</name>
<dbReference type="AlphaFoldDB" id="A0AAN8SF06"/>
<proteinExistence type="predicted"/>
<reference evidence="2 3" key="1">
    <citation type="submission" date="2023-10" db="EMBL/GenBank/DDBJ databases">
        <title>Genomes of two closely related lineages of the louse Polyplax serrata with different host specificities.</title>
        <authorList>
            <person name="Martinu J."/>
            <person name="Tarabai H."/>
            <person name="Stefka J."/>
            <person name="Hypsa V."/>
        </authorList>
    </citation>
    <scope>NUCLEOTIDE SEQUENCE [LARGE SCALE GENOMIC DNA]</scope>
    <source>
        <strain evidence="2">HR10_N</strain>
    </source>
</reference>
<gene>
    <name evidence="2" type="ORF">RUM43_001897</name>
</gene>
<comment type="caution">
    <text evidence="2">The sequence shown here is derived from an EMBL/GenBank/DDBJ whole genome shotgun (WGS) entry which is preliminary data.</text>
</comment>
<organism evidence="2 3">
    <name type="scientific">Polyplax serrata</name>
    <name type="common">Common mouse louse</name>
    <dbReference type="NCBI Taxonomy" id="468196"/>
    <lineage>
        <taxon>Eukaryota</taxon>
        <taxon>Metazoa</taxon>
        <taxon>Ecdysozoa</taxon>
        <taxon>Arthropoda</taxon>
        <taxon>Hexapoda</taxon>
        <taxon>Insecta</taxon>
        <taxon>Pterygota</taxon>
        <taxon>Neoptera</taxon>
        <taxon>Paraneoptera</taxon>
        <taxon>Psocodea</taxon>
        <taxon>Troctomorpha</taxon>
        <taxon>Phthiraptera</taxon>
        <taxon>Anoplura</taxon>
        <taxon>Polyplacidae</taxon>
        <taxon>Polyplax</taxon>
    </lineage>
</organism>
<protein>
    <submittedName>
        <fullName evidence="2">Uncharacterized protein</fullName>
    </submittedName>
</protein>
<accession>A0AAN8SF06</accession>
<evidence type="ECO:0000256" key="1">
    <source>
        <dbReference type="SAM" id="MobiDB-lite"/>
    </source>
</evidence>
<evidence type="ECO:0000313" key="2">
    <source>
        <dbReference type="EMBL" id="KAK6645617.1"/>
    </source>
</evidence>
<sequence>MERKRRPKKVGETLGGTRRTSDKSQIPVEVPEERDMRAIDRPAKAKVKTNSCQCSICFYD</sequence>
<dbReference type="EMBL" id="JAWJWE010000001">
    <property type="protein sequence ID" value="KAK6645617.1"/>
    <property type="molecule type" value="Genomic_DNA"/>
</dbReference>
<dbReference type="Proteomes" id="UP001372834">
    <property type="component" value="Unassembled WGS sequence"/>
</dbReference>
<evidence type="ECO:0000313" key="3">
    <source>
        <dbReference type="Proteomes" id="UP001372834"/>
    </source>
</evidence>